<keyword evidence="4" id="KW-1185">Reference proteome</keyword>
<dbReference type="AlphaFoldDB" id="A0A0K0G4N5"/>
<evidence type="ECO:0000313" key="4">
    <source>
        <dbReference type="Proteomes" id="UP000035680"/>
    </source>
</evidence>
<dbReference type="InterPro" id="IPR050540">
    <property type="entry name" value="F-actin_Monoox_Mical"/>
</dbReference>
<proteinExistence type="predicted"/>
<dbReference type="PRINTS" id="PR00420">
    <property type="entry name" value="RNGMNOXGNASE"/>
</dbReference>
<dbReference type="Proteomes" id="UP000035680">
    <property type="component" value="Unassembled WGS sequence"/>
</dbReference>
<dbReference type="GO" id="GO:0005737">
    <property type="term" value="C:cytoplasm"/>
    <property type="evidence" value="ECO:0007669"/>
    <property type="project" value="UniProtKB-SubCell"/>
</dbReference>
<organism evidence="4 5">
    <name type="scientific">Strongyloides venezuelensis</name>
    <name type="common">Threadworm</name>
    <dbReference type="NCBI Taxonomy" id="75913"/>
    <lineage>
        <taxon>Eukaryota</taxon>
        <taxon>Metazoa</taxon>
        <taxon>Ecdysozoa</taxon>
        <taxon>Nematoda</taxon>
        <taxon>Chromadorea</taxon>
        <taxon>Rhabditida</taxon>
        <taxon>Tylenchina</taxon>
        <taxon>Panagrolaimomorpha</taxon>
        <taxon>Strongyloidoidea</taxon>
        <taxon>Strongyloididae</taxon>
        <taxon>Strongyloides</taxon>
    </lineage>
</organism>
<evidence type="ECO:0000256" key="1">
    <source>
        <dbReference type="ARBA" id="ARBA00004496"/>
    </source>
</evidence>
<dbReference type="WBParaSite" id="SVE_1969600.1">
    <property type="protein sequence ID" value="SVE_1969600.1"/>
    <property type="gene ID" value="SVE_1969600"/>
</dbReference>
<dbReference type="SUPFAM" id="SSF51905">
    <property type="entry name" value="FAD/NAD(P)-binding domain"/>
    <property type="match status" value="1"/>
</dbReference>
<dbReference type="InterPro" id="IPR057494">
    <property type="entry name" value="Rossman_Mical"/>
</dbReference>
<name>A0A0K0G4N5_STRVS</name>
<sequence length="639" mass="73493">MTPLYDYKWQANVGIILTKFIECDDLRSVIYNFNNLCLCLGKDPRRESGFLKEFNNIKENNLSCRSWKFVDTLIQIKTKKDYNQRPLKNKRVLIVGAGPCGLRLAIETRLLGAHTILMEERSSFTRNNIVHLWDFAVADLKKLGAKYIYPKFCNGEINHISIRKLQMILIKVCLMLGVDFYDGVWFRDIIEPKPSIMRNHIMGYSALVYPEDHPIGGYEYDFIIGADGKRGALKDFTYTSNRLPLAIGITANFINFKTPAEEGVRQVSGIGRQYKRQYFEELETVTGCSLENCIYYKDDTHYFIMTATKKSLLKKGVLLQDCEDRNLLLKSDNIDRDKLESFVVTVANYITMRGIPVLQLVELSSGKKDCAIFDFSTHTSAVSSTLLYERDNFTMASAVIGDCLNEPFWPTGSGIGRGFMSCLDTAYFMRELTTGEKDVLDIMKEKELLTHTLFRATASDIKGQYSNYGLNPSTRYKQILESEMTKEHKIINTQILFETINIRTMSKFFNNRKSTSQYHKHYLRCSTIEHLLKHIVFGKNVPKCTIGIRKSIDLSMIYQLLKVVFPNNRKLLCQSITSIKEITFEIIEEELNIAPPQQPLKYGQLISYVAQVVNLILQNSPEYFTEYFDNILNTNSIKL</sequence>
<dbReference type="STRING" id="75913.A0A0K0G4N5"/>
<keyword evidence="2" id="KW-0963">Cytoplasm</keyword>
<evidence type="ECO:0000259" key="3">
    <source>
        <dbReference type="Pfam" id="PF25413"/>
    </source>
</evidence>
<accession>A0A0K0G4N5</accession>
<dbReference type="Gene3D" id="3.50.50.60">
    <property type="entry name" value="FAD/NAD(P)-binding domain"/>
    <property type="match status" value="1"/>
</dbReference>
<evidence type="ECO:0000256" key="2">
    <source>
        <dbReference type="ARBA" id="ARBA00022490"/>
    </source>
</evidence>
<comment type="subcellular location">
    <subcellularLocation>
        <location evidence="1">Cytoplasm</location>
    </subcellularLocation>
</comment>
<evidence type="ECO:0000313" key="5">
    <source>
        <dbReference type="WBParaSite" id="SVE_1969600.1"/>
    </source>
</evidence>
<reference evidence="5" key="2">
    <citation type="submission" date="2015-08" db="UniProtKB">
        <authorList>
            <consortium name="WormBaseParasite"/>
        </authorList>
    </citation>
    <scope>IDENTIFICATION</scope>
</reference>
<dbReference type="Pfam" id="PF25413">
    <property type="entry name" value="Rossman_Mical"/>
    <property type="match status" value="1"/>
</dbReference>
<protein>
    <submittedName>
        <fullName evidence="5">Protein-methionine sulfoxide oxidase MICAL2 (inferred by orthology to a human protein)</fullName>
    </submittedName>
</protein>
<dbReference type="PANTHER" id="PTHR23167:SF54">
    <property type="entry name" value="[F-ACTIN]-MONOOXYGENASE MICAL"/>
    <property type="match status" value="1"/>
</dbReference>
<dbReference type="PANTHER" id="PTHR23167">
    <property type="entry name" value="CALPONIN HOMOLOGY DOMAIN-CONTAINING PROTEIN DDB_G0272472-RELATED"/>
    <property type="match status" value="1"/>
</dbReference>
<reference evidence="4" key="1">
    <citation type="submission" date="2014-07" db="EMBL/GenBank/DDBJ databases">
        <authorList>
            <person name="Martin A.A"/>
            <person name="De Silva N."/>
        </authorList>
    </citation>
    <scope>NUCLEOTIDE SEQUENCE</scope>
</reference>
<feature type="domain" description="[F-actin]-monooxygenase MICAL1-3-like Rossman" evidence="3">
    <location>
        <begin position="245"/>
        <end position="374"/>
    </location>
</feature>
<dbReference type="InterPro" id="IPR036188">
    <property type="entry name" value="FAD/NAD-bd_sf"/>
</dbReference>